<evidence type="ECO:0000256" key="3">
    <source>
        <dbReference type="RuleBase" id="RU003696"/>
    </source>
</evidence>
<name>A0A1I8IQA3_9PLAT</name>
<feature type="compositionally biased region" description="Pro residues" evidence="4">
    <location>
        <begin position="652"/>
        <end position="663"/>
    </location>
</feature>
<dbReference type="InterPro" id="IPR012674">
    <property type="entry name" value="Calycin"/>
</dbReference>
<dbReference type="PROSITE" id="PS00214">
    <property type="entry name" value="FABP"/>
    <property type="match status" value="1"/>
</dbReference>
<evidence type="ECO:0000256" key="2">
    <source>
        <dbReference type="ARBA" id="ARBA00023121"/>
    </source>
</evidence>
<proteinExistence type="inferred from homology"/>
<reference evidence="7" key="1">
    <citation type="submission" date="2016-11" db="UniProtKB">
        <authorList>
            <consortium name="WormBaseParasite"/>
        </authorList>
    </citation>
    <scope>IDENTIFICATION</scope>
</reference>
<keyword evidence="6" id="KW-1185">Reference proteome</keyword>
<dbReference type="InterPro" id="IPR031259">
    <property type="entry name" value="ILBP"/>
</dbReference>
<dbReference type="AlphaFoldDB" id="A0A1I8IQA3"/>
<accession>A0A1I8IQA3</accession>
<evidence type="ECO:0000313" key="6">
    <source>
        <dbReference type="Proteomes" id="UP000095280"/>
    </source>
</evidence>
<keyword evidence="2" id="KW-0446">Lipid-binding</keyword>
<evidence type="ECO:0000256" key="4">
    <source>
        <dbReference type="SAM" id="MobiDB-lite"/>
    </source>
</evidence>
<feature type="domain" description="Cytosolic fatty-acid binding proteins" evidence="5">
    <location>
        <begin position="343"/>
        <end position="360"/>
    </location>
</feature>
<dbReference type="WBParaSite" id="maker-uti_cns_0015412-snap-gene-0.5-mRNA-1">
    <property type="protein sequence ID" value="maker-uti_cns_0015412-snap-gene-0.5-mRNA-1"/>
    <property type="gene ID" value="maker-uti_cns_0015412-snap-gene-0.5"/>
</dbReference>
<dbReference type="SMR" id="A0A1I8IQA3"/>
<dbReference type="PRINTS" id="PR00178">
    <property type="entry name" value="FATTYACIDBP"/>
</dbReference>
<dbReference type="InterPro" id="IPR000566">
    <property type="entry name" value="Lipocln_cytosolic_FA-bd_dom"/>
</dbReference>
<dbReference type="Pfam" id="PF00061">
    <property type="entry name" value="Lipocalin"/>
    <property type="match status" value="1"/>
</dbReference>
<protein>
    <submittedName>
        <fullName evidence="7">FABP domain-containing protein</fullName>
    </submittedName>
</protein>
<dbReference type="PANTHER" id="PTHR11955">
    <property type="entry name" value="FATTY ACID BINDING PROTEIN"/>
    <property type="match status" value="1"/>
</dbReference>
<dbReference type="SUPFAM" id="SSF50814">
    <property type="entry name" value="Lipocalins"/>
    <property type="match status" value="1"/>
</dbReference>
<sequence length="690" mass="76003">NIMFLRRLLNLSGLASENQRQRWGEYAMSVAVVQLYFTNNIEPRTSRLVKLQSNSRVGTEAEVVVKDIQRRLVVRRRLLLVFRCLRCRTAGPLPQPSVLARSFPVPRGRMATGGPGSMPKLSMVESTQPTVPSPPHTSNRRFGAPRYSSRARRGPPQAVKSNTCRGLSSHWNLRISRGPWLPPDFGLISTTMGVVGCPGVVCRRKQSNDSLSTASLTIQAGGTVMEARGPRLQHSLSSGWTRPCPETATQLARGRQAALLLHSCELTLPQDLHFPVGLRLCTQWTYAAFRIPNIARVASGAPVQPNVLALRGPGLEGGEMKNYGSKHALMPQIEKPVMSTFEGKWQMTSSENFDAYMKALGTSFLVRKAAAAATPVQDIRCHGNGRYTIVTITSIKTIELNFTLDEEFDETTADGRQAKSVVTMAAPGKLVHQQRGQPEVIITRQLEPDGQGFVMTLECKGVTCVRRYKRIGARPLTLQSIDDFQSLRSASQTPSPALSSPLEISKWLIDVVLTKCIQYVQSKIEGQSGGDVAQAESLRCRTRDQNDTSNDVARGLGAGTVNRIGWGSSSRPLALCVLAFLRHQAASMELERFFAGPRNGSVGTCSSWRQQRQDEHLLETVAGVDSRRRNCLQRLRSAADRRFRSRSNQSPFQPPLRLGPPAPQAGESSPFLTFANEDLWTARDLTDIIG</sequence>
<dbReference type="InterPro" id="IPR000463">
    <property type="entry name" value="Fatty_acid-bd"/>
</dbReference>
<evidence type="ECO:0000259" key="5">
    <source>
        <dbReference type="PROSITE" id="PS00214"/>
    </source>
</evidence>
<keyword evidence="3" id="KW-0813">Transport</keyword>
<dbReference type="CDD" id="cd00742">
    <property type="entry name" value="FABP"/>
    <property type="match status" value="1"/>
</dbReference>
<dbReference type="GO" id="GO:0008289">
    <property type="term" value="F:lipid binding"/>
    <property type="evidence" value="ECO:0007669"/>
    <property type="project" value="UniProtKB-KW"/>
</dbReference>
<evidence type="ECO:0000256" key="1">
    <source>
        <dbReference type="ARBA" id="ARBA00008390"/>
    </source>
</evidence>
<dbReference type="Proteomes" id="UP000095280">
    <property type="component" value="Unplaced"/>
</dbReference>
<organism evidence="6 7">
    <name type="scientific">Macrostomum lignano</name>
    <dbReference type="NCBI Taxonomy" id="282301"/>
    <lineage>
        <taxon>Eukaryota</taxon>
        <taxon>Metazoa</taxon>
        <taxon>Spiralia</taxon>
        <taxon>Lophotrochozoa</taxon>
        <taxon>Platyhelminthes</taxon>
        <taxon>Rhabditophora</taxon>
        <taxon>Macrostomorpha</taxon>
        <taxon>Macrostomida</taxon>
        <taxon>Macrostomidae</taxon>
        <taxon>Macrostomum</taxon>
    </lineage>
</organism>
<feature type="region of interest" description="Disordered" evidence="4">
    <location>
        <begin position="640"/>
        <end position="668"/>
    </location>
</feature>
<evidence type="ECO:0000313" key="7">
    <source>
        <dbReference type="WBParaSite" id="maker-uti_cns_0015412-snap-gene-0.5-mRNA-1"/>
    </source>
</evidence>
<dbReference type="Gene3D" id="2.40.128.20">
    <property type="match status" value="1"/>
</dbReference>
<feature type="region of interest" description="Disordered" evidence="4">
    <location>
        <begin position="123"/>
        <end position="163"/>
    </location>
</feature>
<comment type="similarity">
    <text evidence="1 3">Belongs to the calycin superfamily. Fatty-acid binding protein (FABP) family.</text>
</comment>